<evidence type="ECO:0000313" key="3">
    <source>
        <dbReference type="EMBL" id="GLC51717.1"/>
    </source>
</evidence>
<dbReference type="EMBL" id="BRXU01000004">
    <property type="protein sequence ID" value="GLC51717.1"/>
    <property type="molecule type" value="Genomic_DNA"/>
</dbReference>
<feature type="compositionally biased region" description="Low complexity" evidence="2">
    <location>
        <begin position="158"/>
        <end position="170"/>
    </location>
</feature>
<dbReference type="AlphaFoldDB" id="A0A9W6F0D9"/>
<evidence type="ECO:0000313" key="4">
    <source>
        <dbReference type="Proteomes" id="UP001165080"/>
    </source>
</evidence>
<organism evidence="3 4">
    <name type="scientific">Pleodorina starrii</name>
    <dbReference type="NCBI Taxonomy" id="330485"/>
    <lineage>
        <taxon>Eukaryota</taxon>
        <taxon>Viridiplantae</taxon>
        <taxon>Chlorophyta</taxon>
        <taxon>core chlorophytes</taxon>
        <taxon>Chlorophyceae</taxon>
        <taxon>CS clade</taxon>
        <taxon>Chlamydomonadales</taxon>
        <taxon>Volvocaceae</taxon>
        <taxon>Pleodorina</taxon>
    </lineage>
</organism>
<reference evidence="3 4" key="1">
    <citation type="journal article" date="2023" name="Commun. Biol.">
        <title>Reorganization of the ancestral sex-determining regions during the evolution of trioecy in Pleodorina starrii.</title>
        <authorList>
            <person name="Takahashi K."/>
            <person name="Suzuki S."/>
            <person name="Kawai-Toyooka H."/>
            <person name="Yamamoto K."/>
            <person name="Hamaji T."/>
            <person name="Ootsuki R."/>
            <person name="Yamaguchi H."/>
            <person name="Kawachi M."/>
            <person name="Higashiyama T."/>
            <person name="Nozaki H."/>
        </authorList>
    </citation>
    <scope>NUCLEOTIDE SEQUENCE [LARGE SCALE GENOMIC DNA]</scope>
    <source>
        <strain evidence="3 4">NIES-4479</strain>
    </source>
</reference>
<comment type="caution">
    <text evidence="3">The sequence shown here is derived from an EMBL/GenBank/DDBJ whole genome shotgun (WGS) entry which is preliminary data.</text>
</comment>
<protein>
    <submittedName>
        <fullName evidence="3">Uncharacterized protein</fullName>
    </submittedName>
</protein>
<feature type="region of interest" description="Disordered" evidence="2">
    <location>
        <begin position="283"/>
        <end position="343"/>
    </location>
</feature>
<feature type="coiled-coil region" evidence="1">
    <location>
        <begin position="213"/>
        <end position="243"/>
    </location>
</feature>
<sequence>MTSAPVSHSTPAALPGLDHLRGHVQNWDAAVRTLALTATALAESLGAAAPQKRGWPAAAAAAAAEQEAAACGAPPTSTPRSLLPLWPPAPPSLVLPAGHLKPGRVFVVANLQGAYYTLLELLARHKFDFRTDNLLHLGNLVAPPPPPPPTGGGDHYMQQSQQQQQQQQQQEEQKVVSGSAQPRRFRNSSSVLKLVRRHGGLGPMGTNECLALLAAARANRQRAEQQQAAAAEEEEEEEEVGRRRMAGALRKAPGGRCSALSLQLTAAVARPGAAAAAVPFQRCSGARPSCTPATSTPTPTPTPTATTSAPAASCWLGLSGRSSDSSPDNSDGDGEDGPREESDVEMVAAPMTPHHLPGADHAAAPHPTTMFAPPPAAACSAGGGGAAATSVGSGPSLDDAGLVQLLSMPACVVLQAYGIQLQHVSPREEDGSGAAAAAAAGAYGERRFHLLFSHRRPGGRLPAGAGGGGGGAATATGLASGRGDVVRFAVLPPVRTLQRWSPGFGAAMAAAAAPSREDLMLEVMEEPLSELDS</sequence>
<accession>A0A9W6F0D9</accession>
<feature type="region of interest" description="Disordered" evidence="2">
    <location>
        <begin position="138"/>
        <end position="191"/>
    </location>
</feature>
<name>A0A9W6F0D9_9CHLO</name>
<gene>
    <name evidence="3" type="primary">PLEST005021</name>
    <name evidence="3" type="ORF">PLESTB_000532300</name>
</gene>
<keyword evidence="1" id="KW-0175">Coiled coil</keyword>
<feature type="compositionally biased region" description="Low complexity" evidence="2">
    <location>
        <begin position="288"/>
        <end position="329"/>
    </location>
</feature>
<evidence type="ECO:0000256" key="2">
    <source>
        <dbReference type="SAM" id="MobiDB-lite"/>
    </source>
</evidence>
<keyword evidence="4" id="KW-1185">Reference proteome</keyword>
<dbReference type="Proteomes" id="UP001165080">
    <property type="component" value="Unassembled WGS sequence"/>
</dbReference>
<evidence type="ECO:0000256" key="1">
    <source>
        <dbReference type="SAM" id="Coils"/>
    </source>
</evidence>
<proteinExistence type="predicted"/>